<feature type="compositionally biased region" description="Acidic residues" evidence="1">
    <location>
        <begin position="104"/>
        <end position="114"/>
    </location>
</feature>
<dbReference type="Proteomes" id="UP001152592">
    <property type="component" value="Unassembled WGS sequence"/>
</dbReference>
<accession>A0A9W4ISA4</accession>
<proteinExistence type="predicted"/>
<dbReference type="AlphaFoldDB" id="A0A9W4ISA4"/>
<protein>
    <submittedName>
        <fullName evidence="2">Uncharacterized protein</fullName>
    </submittedName>
</protein>
<organism evidence="2 3">
    <name type="scientific">Penicillium salamii</name>
    <dbReference type="NCBI Taxonomy" id="1612424"/>
    <lineage>
        <taxon>Eukaryota</taxon>
        <taxon>Fungi</taxon>
        <taxon>Dikarya</taxon>
        <taxon>Ascomycota</taxon>
        <taxon>Pezizomycotina</taxon>
        <taxon>Eurotiomycetes</taxon>
        <taxon>Eurotiomycetidae</taxon>
        <taxon>Eurotiales</taxon>
        <taxon>Aspergillaceae</taxon>
        <taxon>Penicillium</taxon>
    </lineage>
</organism>
<dbReference type="EMBL" id="CAJVPD010000155">
    <property type="protein sequence ID" value="CAG8358651.1"/>
    <property type="molecule type" value="Genomic_DNA"/>
</dbReference>
<evidence type="ECO:0000313" key="2">
    <source>
        <dbReference type="EMBL" id="CAG8358651.1"/>
    </source>
</evidence>
<gene>
    <name evidence="2" type="ORF">PSALAMII_LOCUS3441</name>
</gene>
<evidence type="ECO:0000313" key="3">
    <source>
        <dbReference type="Proteomes" id="UP001152592"/>
    </source>
</evidence>
<name>A0A9W4ISA4_9EURO</name>
<dbReference type="OrthoDB" id="25896at2759"/>
<sequence>MKRSWKSRFIFPLKAVSQSKRRSDSLRINSHPLKEAKFRPLTCGDDHLIAIRREDDSWYEIVSGNVFTLEMTDKKARPLPSFDLLELRWHLTRIAVMQGRSPDDDIGDESDDGYSTDTSL</sequence>
<evidence type="ECO:0000256" key="1">
    <source>
        <dbReference type="SAM" id="MobiDB-lite"/>
    </source>
</evidence>
<reference evidence="2" key="1">
    <citation type="submission" date="2021-07" db="EMBL/GenBank/DDBJ databases">
        <authorList>
            <person name="Branca A.L. A."/>
        </authorList>
    </citation>
    <scope>NUCLEOTIDE SEQUENCE</scope>
</reference>
<comment type="caution">
    <text evidence="2">The sequence shown here is derived from an EMBL/GenBank/DDBJ whole genome shotgun (WGS) entry which is preliminary data.</text>
</comment>
<feature type="region of interest" description="Disordered" evidence="1">
    <location>
        <begin position="100"/>
        <end position="120"/>
    </location>
</feature>